<dbReference type="EMBL" id="JAEUBE010000143">
    <property type="protein sequence ID" value="KAH3669079.1"/>
    <property type="molecule type" value="Genomic_DNA"/>
</dbReference>
<dbReference type="AlphaFoldDB" id="A0A9P8T824"/>
<name>A0A9P8T824_9ASCO</name>
<dbReference type="GeneID" id="70233642"/>
<proteinExistence type="predicted"/>
<reference evidence="1" key="1">
    <citation type="journal article" date="2021" name="Open Biol.">
        <title>Shared evolutionary footprints suggest mitochondrial oxidative damage underlies multiple complex I losses in fungi.</title>
        <authorList>
            <person name="Schikora-Tamarit M.A."/>
            <person name="Marcet-Houben M."/>
            <person name="Nosek J."/>
            <person name="Gabaldon T."/>
        </authorList>
    </citation>
    <scope>NUCLEOTIDE SEQUENCE</scope>
    <source>
        <strain evidence="1">CBS6075</strain>
    </source>
</reference>
<dbReference type="Proteomes" id="UP000769157">
    <property type="component" value="Unassembled WGS sequence"/>
</dbReference>
<accession>A0A9P8T824</accession>
<dbReference type="RefSeq" id="XP_046063462.1">
    <property type="nucleotide sequence ID" value="XM_046202461.1"/>
</dbReference>
<keyword evidence="2" id="KW-1185">Reference proteome</keyword>
<gene>
    <name evidence="1" type="ORF">OGAPHI_001675</name>
</gene>
<sequence>MGEVCSSSFSLDGDESGAEYSTALRLSWTLGRDTVCRSGNASSPSSSSSKIDVVFAGVNCGVLTTLSRFLRTLNGVLTRALSGVPSFVGDGLRGVVETGIDDLSGGLETRGTADLAVSGFCCFCLIALRVWASSATVWLCLCSDSSISWRTVTRCATVLVSSSRRILTASNSCNLLLATWYAWKSPRRSFADSTGPIAIN</sequence>
<protein>
    <submittedName>
        <fullName evidence="1">Uncharacterized protein</fullName>
    </submittedName>
</protein>
<reference evidence="1" key="2">
    <citation type="submission" date="2021-01" db="EMBL/GenBank/DDBJ databases">
        <authorList>
            <person name="Schikora-Tamarit M.A."/>
        </authorList>
    </citation>
    <scope>NUCLEOTIDE SEQUENCE</scope>
    <source>
        <strain evidence="1">CBS6075</strain>
    </source>
</reference>
<evidence type="ECO:0000313" key="2">
    <source>
        <dbReference type="Proteomes" id="UP000769157"/>
    </source>
</evidence>
<evidence type="ECO:0000313" key="1">
    <source>
        <dbReference type="EMBL" id="KAH3669079.1"/>
    </source>
</evidence>
<comment type="caution">
    <text evidence="1">The sequence shown here is derived from an EMBL/GenBank/DDBJ whole genome shotgun (WGS) entry which is preliminary data.</text>
</comment>
<organism evidence="1 2">
    <name type="scientific">Ogataea philodendri</name>
    <dbReference type="NCBI Taxonomy" id="1378263"/>
    <lineage>
        <taxon>Eukaryota</taxon>
        <taxon>Fungi</taxon>
        <taxon>Dikarya</taxon>
        <taxon>Ascomycota</taxon>
        <taxon>Saccharomycotina</taxon>
        <taxon>Pichiomycetes</taxon>
        <taxon>Pichiales</taxon>
        <taxon>Pichiaceae</taxon>
        <taxon>Ogataea</taxon>
    </lineage>
</organism>